<keyword evidence="6 9" id="KW-1133">Transmembrane helix</keyword>
<keyword evidence="2 11" id="KW-0328">Glycosyltransferase</keyword>
<dbReference type="Pfam" id="PF00535">
    <property type="entry name" value="Glycos_transf_2"/>
    <property type="match status" value="1"/>
</dbReference>
<keyword evidence="5" id="KW-0448">Lipopolysaccharide biosynthesis</keyword>
<dbReference type="InterPro" id="IPR029044">
    <property type="entry name" value="Nucleotide-diphossugar_trans"/>
</dbReference>
<dbReference type="InterPro" id="IPR001173">
    <property type="entry name" value="Glyco_trans_2-like"/>
</dbReference>
<reference evidence="11 12" key="1">
    <citation type="submission" date="2019-02" db="EMBL/GenBank/DDBJ databases">
        <title>Deep-cultivation of Planctomycetes and their phenomic and genomic characterization uncovers novel biology.</title>
        <authorList>
            <person name="Wiegand S."/>
            <person name="Jogler M."/>
            <person name="Boedeker C."/>
            <person name="Pinto D."/>
            <person name="Vollmers J."/>
            <person name="Rivas-Marin E."/>
            <person name="Kohn T."/>
            <person name="Peeters S.H."/>
            <person name="Heuer A."/>
            <person name="Rast P."/>
            <person name="Oberbeckmann S."/>
            <person name="Bunk B."/>
            <person name="Jeske O."/>
            <person name="Meyerdierks A."/>
            <person name="Storesund J.E."/>
            <person name="Kallscheuer N."/>
            <person name="Luecker S."/>
            <person name="Lage O.M."/>
            <person name="Pohl T."/>
            <person name="Merkel B.J."/>
            <person name="Hornburger P."/>
            <person name="Mueller R.-W."/>
            <person name="Bruemmer F."/>
            <person name="Labrenz M."/>
            <person name="Spormann A.M."/>
            <person name="Op Den Camp H."/>
            <person name="Overmann J."/>
            <person name="Amann R."/>
            <person name="Jetten M.S.M."/>
            <person name="Mascher T."/>
            <person name="Medema M.H."/>
            <person name="Devos D.P."/>
            <person name="Kaster A.-K."/>
            <person name="Ovreas L."/>
            <person name="Rohde M."/>
            <person name="Galperin M.Y."/>
            <person name="Jogler C."/>
        </authorList>
    </citation>
    <scope>NUCLEOTIDE SEQUENCE [LARGE SCALE GENOMIC DNA]</scope>
    <source>
        <strain evidence="11 12">CA13</strain>
    </source>
</reference>
<dbReference type="PANTHER" id="PTHR48090:SF3">
    <property type="entry name" value="UNDECAPRENYL-PHOSPHATE 4-DEOXY-4-FORMAMIDO-L-ARABINOSE TRANSFERASE"/>
    <property type="match status" value="1"/>
</dbReference>
<keyword evidence="7 9" id="KW-0472">Membrane</keyword>
<feature type="domain" description="Glycosyltransferase 2-like" evidence="10">
    <location>
        <begin position="68"/>
        <end position="231"/>
    </location>
</feature>
<keyword evidence="4 9" id="KW-0812">Transmembrane</keyword>
<dbReference type="GO" id="GO:0005886">
    <property type="term" value="C:plasma membrane"/>
    <property type="evidence" value="ECO:0007669"/>
    <property type="project" value="TreeGrafter"/>
</dbReference>
<evidence type="ECO:0000256" key="9">
    <source>
        <dbReference type="SAM" id="Phobius"/>
    </source>
</evidence>
<dbReference type="Proteomes" id="UP000315010">
    <property type="component" value="Unassembled WGS sequence"/>
</dbReference>
<evidence type="ECO:0000259" key="10">
    <source>
        <dbReference type="Pfam" id="PF00535"/>
    </source>
</evidence>
<proteinExistence type="predicted"/>
<protein>
    <submittedName>
        <fullName evidence="11">Undecaprenyl-phosphate 4-deoxy-4-formamido-L-arabinose transferase</fullName>
        <ecNumber evidence="11">2.4.2.53</ecNumber>
    </submittedName>
</protein>
<dbReference type="GO" id="GO:0099621">
    <property type="term" value="F:undecaprenyl-phosphate 4-deoxy-4-formamido-L-arabinose transferase activity"/>
    <property type="evidence" value="ECO:0007669"/>
    <property type="project" value="UniProtKB-EC"/>
</dbReference>
<dbReference type="Gene3D" id="3.90.550.10">
    <property type="entry name" value="Spore Coat Polysaccharide Biosynthesis Protein SpsA, Chain A"/>
    <property type="match status" value="1"/>
</dbReference>
<evidence type="ECO:0000256" key="7">
    <source>
        <dbReference type="ARBA" id="ARBA00023136"/>
    </source>
</evidence>
<sequence length="410" mass="45599">MTIVSPIWSGKDTQLRLRNALCVEKKRKSITLGPPRISRANRPCDLVVATHSRIGVVPLADSIPPAVSFVIPAMDESDSLARLYQEIEKVCIAENLSHQIVFVDDGSTDSSWQIMRDLASEHPDHCVAVKLRRNFGKAAALSAGFDVATGDIVITMDADLQDDPKEIPRFLEKMDAGFDVVSGWKKVRHDPWHKVLPSRVFNWTVSKLTGVNLHDHNCGFKAYRRGIFDEVKLYGELHRFVPVLAASKGWRVGEIEVEHHARAFGRSKYGVSRLIKGFLDLMTIYFLTAFSGRPLHFIGGAGLVCFAMGGIGMFYLSVMWGITRLSESMEDLHLHRTAIFFYCILAILLGSQFLVTGLLAELMVSQSREREQPYSIAERVGNGFQSGLLSGDENDPLATDASHRSGQVEN</sequence>
<evidence type="ECO:0000256" key="8">
    <source>
        <dbReference type="SAM" id="MobiDB-lite"/>
    </source>
</evidence>
<comment type="caution">
    <text evidence="11">The sequence shown here is derived from an EMBL/GenBank/DDBJ whole genome shotgun (WGS) entry which is preliminary data.</text>
</comment>
<dbReference type="SUPFAM" id="SSF53448">
    <property type="entry name" value="Nucleotide-diphospho-sugar transferases"/>
    <property type="match status" value="1"/>
</dbReference>
<keyword evidence="12" id="KW-1185">Reference proteome</keyword>
<evidence type="ECO:0000256" key="5">
    <source>
        <dbReference type="ARBA" id="ARBA00022985"/>
    </source>
</evidence>
<dbReference type="PANTHER" id="PTHR48090">
    <property type="entry name" value="UNDECAPRENYL-PHOSPHATE 4-DEOXY-4-FORMAMIDO-L-ARABINOSE TRANSFERASE-RELATED"/>
    <property type="match status" value="1"/>
</dbReference>
<feature type="region of interest" description="Disordered" evidence="8">
    <location>
        <begin position="385"/>
        <end position="410"/>
    </location>
</feature>
<evidence type="ECO:0000256" key="2">
    <source>
        <dbReference type="ARBA" id="ARBA00022676"/>
    </source>
</evidence>
<dbReference type="EMBL" id="SJPJ01000002">
    <property type="protein sequence ID" value="TWT76241.1"/>
    <property type="molecule type" value="Genomic_DNA"/>
</dbReference>
<gene>
    <name evidence="11" type="primary">arnC_4</name>
    <name evidence="11" type="ORF">CA13_67330</name>
</gene>
<evidence type="ECO:0000256" key="1">
    <source>
        <dbReference type="ARBA" id="ARBA00022475"/>
    </source>
</evidence>
<evidence type="ECO:0000313" key="11">
    <source>
        <dbReference type="EMBL" id="TWT76241.1"/>
    </source>
</evidence>
<dbReference type="GO" id="GO:0009103">
    <property type="term" value="P:lipopolysaccharide biosynthetic process"/>
    <property type="evidence" value="ECO:0007669"/>
    <property type="project" value="UniProtKB-KW"/>
</dbReference>
<dbReference type="OrthoDB" id="9807778at2"/>
<feature type="transmembrane region" description="Helical" evidence="9">
    <location>
        <begin position="339"/>
        <end position="360"/>
    </location>
</feature>
<dbReference type="AlphaFoldDB" id="A0A5C5YMU2"/>
<keyword evidence="1" id="KW-1003">Cell membrane</keyword>
<feature type="transmembrane region" description="Helical" evidence="9">
    <location>
        <begin position="297"/>
        <end position="318"/>
    </location>
</feature>
<evidence type="ECO:0000256" key="4">
    <source>
        <dbReference type="ARBA" id="ARBA00022692"/>
    </source>
</evidence>
<evidence type="ECO:0000256" key="3">
    <source>
        <dbReference type="ARBA" id="ARBA00022679"/>
    </source>
</evidence>
<keyword evidence="3 11" id="KW-0808">Transferase</keyword>
<accession>A0A5C5YMU2</accession>
<organism evidence="11 12">
    <name type="scientific">Novipirellula herctigrandis</name>
    <dbReference type="NCBI Taxonomy" id="2527986"/>
    <lineage>
        <taxon>Bacteria</taxon>
        <taxon>Pseudomonadati</taxon>
        <taxon>Planctomycetota</taxon>
        <taxon>Planctomycetia</taxon>
        <taxon>Pirellulales</taxon>
        <taxon>Pirellulaceae</taxon>
        <taxon>Novipirellula</taxon>
    </lineage>
</organism>
<dbReference type="CDD" id="cd04187">
    <property type="entry name" value="DPM1_like_bac"/>
    <property type="match status" value="1"/>
</dbReference>
<evidence type="ECO:0000313" key="12">
    <source>
        <dbReference type="Proteomes" id="UP000315010"/>
    </source>
</evidence>
<evidence type="ECO:0000256" key="6">
    <source>
        <dbReference type="ARBA" id="ARBA00022989"/>
    </source>
</evidence>
<dbReference type="EC" id="2.4.2.53" evidence="11"/>
<name>A0A5C5YMU2_9BACT</name>
<dbReference type="InterPro" id="IPR050256">
    <property type="entry name" value="Glycosyltransferase_2"/>
</dbReference>